<gene>
    <name evidence="7" type="ORF">ACHAXA_006548</name>
</gene>
<dbReference type="InterPro" id="IPR004582">
    <property type="entry name" value="Checkpoint_prot_Rad17_Rad24"/>
</dbReference>
<dbReference type="PANTHER" id="PTHR12172">
    <property type="entry name" value="CELL CYCLE CHECKPOINT PROTEIN RAD17"/>
    <property type="match status" value="1"/>
</dbReference>
<sequence length="406" mass="45739">MERHVQRTQVPTIFIFSDVNEGKHRPEDLERLLPPHVLYSPSVRILQINTSTKSQMKRCLQYIAKAEGLERDLTADFYEEMHLSSGGDVRHAIFAMQFRYSCHARSSMIGASGTRSRHLNANDNGEGAKKDIRLSAFHALGKLLYAKRKQRQPTSRAVAWDSYDDEPPSRVTAFTPPARPLSLWDDGRGPLEFVPEEVLSHTDMDIYSAISFLFFHSPDFFTDITELSLSYDLMSDSATFVHQLFDGRQRGDGPFPMDYAASISGRAVARANVHPAPSKFRQFSAPRMFGVMKKRCENESKIEHLRRRLSAVGRSGGGGADSLAKTSIRDNIGSANQFVTESLPYFRIVIPQGMDTIYCVLNVNTALANLHSYAKISDEMTCAEPHTVEVENRVLLEDDLVDDDEW</sequence>
<dbReference type="PANTHER" id="PTHR12172:SF0">
    <property type="entry name" value="CELL CYCLE CHECKPOINT PROTEIN RAD17"/>
    <property type="match status" value="1"/>
</dbReference>
<dbReference type="Gene3D" id="1.10.8.60">
    <property type="match status" value="1"/>
</dbReference>
<organism evidence="7 8">
    <name type="scientific">Cyclostephanos tholiformis</name>
    <dbReference type="NCBI Taxonomy" id="382380"/>
    <lineage>
        <taxon>Eukaryota</taxon>
        <taxon>Sar</taxon>
        <taxon>Stramenopiles</taxon>
        <taxon>Ochrophyta</taxon>
        <taxon>Bacillariophyta</taxon>
        <taxon>Coscinodiscophyceae</taxon>
        <taxon>Thalassiosirophycidae</taxon>
        <taxon>Stephanodiscales</taxon>
        <taxon>Stephanodiscaceae</taxon>
        <taxon>Cyclostephanos</taxon>
    </lineage>
</organism>
<dbReference type="EMBL" id="JALLPB020000288">
    <property type="protein sequence ID" value="KAL3810996.1"/>
    <property type="molecule type" value="Genomic_DNA"/>
</dbReference>
<dbReference type="AlphaFoldDB" id="A0ABD3RH76"/>
<dbReference type="GO" id="GO:0006974">
    <property type="term" value="P:DNA damage response"/>
    <property type="evidence" value="ECO:0007669"/>
    <property type="project" value="UniProtKB-KW"/>
</dbReference>
<keyword evidence="8" id="KW-1185">Reference proteome</keyword>
<evidence type="ECO:0000256" key="3">
    <source>
        <dbReference type="ARBA" id="ARBA00022763"/>
    </source>
</evidence>
<comment type="caution">
    <text evidence="7">The sequence shown here is derived from an EMBL/GenBank/DDBJ whole genome shotgun (WGS) entry which is preliminary data.</text>
</comment>
<evidence type="ECO:0000256" key="1">
    <source>
        <dbReference type="ARBA" id="ARBA00004123"/>
    </source>
</evidence>
<keyword evidence="2" id="KW-0547">Nucleotide-binding</keyword>
<accession>A0ABD3RH76</accession>
<evidence type="ECO:0000313" key="8">
    <source>
        <dbReference type="Proteomes" id="UP001530377"/>
    </source>
</evidence>
<keyword evidence="3" id="KW-0227">DNA damage</keyword>
<evidence type="ECO:0000256" key="5">
    <source>
        <dbReference type="ARBA" id="ARBA00023242"/>
    </source>
</evidence>
<keyword evidence="4" id="KW-0067">ATP-binding</keyword>
<evidence type="ECO:0000256" key="4">
    <source>
        <dbReference type="ARBA" id="ARBA00022840"/>
    </source>
</evidence>
<evidence type="ECO:0000256" key="2">
    <source>
        <dbReference type="ARBA" id="ARBA00022741"/>
    </source>
</evidence>
<dbReference type="Proteomes" id="UP001530377">
    <property type="component" value="Unassembled WGS sequence"/>
</dbReference>
<evidence type="ECO:0000256" key="6">
    <source>
        <dbReference type="ARBA" id="ARBA00023306"/>
    </source>
</evidence>
<dbReference type="GO" id="GO:0005524">
    <property type="term" value="F:ATP binding"/>
    <property type="evidence" value="ECO:0007669"/>
    <property type="project" value="UniProtKB-KW"/>
</dbReference>
<comment type="subcellular location">
    <subcellularLocation>
        <location evidence="1">Nucleus</location>
    </subcellularLocation>
</comment>
<dbReference type="GO" id="GO:0005634">
    <property type="term" value="C:nucleus"/>
    <property type="evidence" value="ECO:0007669"/>
    <property type="project" value="UniProtKB-SubCell"/>
</dbReference>
<keyword evidence="6" id="KW-0131">Cell cycle</keyword>
<evidence type="ECO:0000313" key="7">
    <source>
        <dbReference type="EMBL" id="KAL3810996.1"/>
    </source>
</evidence>
<protein>
    <submittedName>
        <fullName evidence="7">Uncharacterized protein</fullName>
    </submittedName>
</protein>
<keyword evidence="5" id="KW-0539">Nucleus</keyword>
<reference evidence="7 8" key="1">
    <citation type="submission" date="2024-10" db="EMBL/GenBank/DDBJ databases">
        <title>Updated reference genomes for cyclostephanoid diatoms.</title>
        <authorList>
            <person name="Roberts W.R."/>
            <person name="Alverson A.J."/>
        </authorList>
    </citation>
    <scope>NUCLEOTIDE SEQUENCE [LARGE SCALE GENOMIC DNA]</scope>
    <source>
        <strain evidence="7 8">AJA228-03</strain>
    </source>
</reference>
<name>A0ABD3RH76_9STRA</name>
<proteinExistence type="predicted"/>